<gene>
    <name evidence="1" type="ORF">QU481_02375</name>
</gene>
<protein>
    <submittedName>
        <fullName evidence="1">Uncharacterized protein</fullName>
    </submittedName>
</protein>
<evidence type="ECO:0000313" key="2">
    <source>
        <dbReference type="Proteomes" id="UP001168540"/>
    </source>
</evidence>
<proteinExistence type="predicted"/>
<accession>A0ABT7XIX3</accession>
<name>A0ABT7XIX3_9NEIS</name>
<dbReference type="EMBL" id="JAUEDK010000003">
    <property type="protein sequence ID" value="MDN0073740.1"/>
    <property type="molecule type" value="Genomic_DNA"/>
</dbReference>
<sequence>MMVLAVAFQRVAARDDLAAQLWAVRRLPTDAEKGWPRAGSVEQIEHLWIGSVVYRQRHGGFPQY</sequence>
<keyword evidence="2" id="KW-1185">Reference proteome</keyword>
<reference evidence="1" key="1">
    <citation type="submission" date="2023-06" db="EMBL/GenBank/DDBJ databases">
        <authorList>
            <person name="Zhang S."/>
        </authorList>
    </citation>
    <scope>NUCLEOTIDE SEQUENCE</scope>
    <source>
        <strain evidence="1">SG2303</strain>
    </source>
</reference>
<organism evidence="1 2">
    <name type="scientific">Crenobacter oryzisoli</name>
    <dbReference type="NCBI Taxonomy" id="3056844"/>
    <lineage>
        <taxon>Bacteria</taxon>
        <taxon>Pseudomonadati</taxon>
        <taxon>Pseudomonadota</taxon>
        <taxon>Betaproteobacteria</taxon>
        <taxon>Neisseriales</taxon>
        <taxon>Neisseriaceae</taxon>
        <taxon>Crenobacter</taxon>
    </lineage>
</organism>
<dbReference type="Proteomes" id="UP001168540">
    <property type="component" value="Unassembled WGS sequence"/>
</dbReference>
<evidence type="ECO:0000313" key="1">
    <source>
        <dbReference type="EMBL" id="MDN0073740.1"/>
    </source>
</evidence>
<comment type="caution">
    <text evidence="1">The sequence shown here is derived from an EMBL/GenBank/DDBJ whole genome shotgun (WGS) entry which is preliminary data.</text>
</comment>